<name>A0A7Y9JXZ8_9CELL</name>
<comment type="caution">
    <text evidence="2">The sequence shown here is derived from an EMBL/GenBank/DDBJ whole genome shotgun (WGS) entry which is preliminary data.</text>
</comment>
<reference evidence="2 3" key="1">
    <citation type="submission" date="2020-07" db="EMBL/GenBank/DDBJ databases">
        <title>Sequencing the genomes of 1000 actinobacteria strains.</title>
        <authorList>
            <person name="Klenk H.-P."/>
        </authorList>
    </citation>
    <scope>NUCLEOTIDE SEQUENCE [LARGE SCALE GENOMIC DNA]</scope>
    <source>
        <strain evidence="2 3">DSM 24482</strain>
    </source>
</reference>
<dbReference type="Proteomes" id="UP000618382">
    <property type="component" value="Unassembled WGS sequence"/>
</dbReference>
<organism evidence="2 3">
    <name type="scientific">Cellulomonas oligotrophica</name>
    <dbReference type="NCBI Taxonomy" id="931536"/>
    <lineage>
        <taxon>Bacteria</taxon>
        <taxon>Bacillati</taxon>
        <taxon>Actinomycetota</taxon>
        <taxon>Actinomycetes</taxon>
        <taxon>Micrococcales</taxon>
        <taxon>Cellulomonadaceae</taxon>
        <taxon>Cellulomonas</taxon>
    </lineage>
</organism>
<evidence type="ECO:0000313" key="3">
    <source>
        <dbReference type="Proteomes" id="UP000577956"/>
    </source>
</evidence>
<evidence type="ECO:0000313" key="2">
    <source>
        <dbReference type="EMBL" id="NYD86406.1"/>
    </source>
</evidence>
<sequence>MADLEQARAAKRELLVALAGRPGLAVGIAPDADGYGLLVRDTRGGPAHADVPHDVHGVRVRVAPGGPVAPQG</sequence>
<accession>A0A7Y9JXZ8</accession>
<dbReference type="EMBL" id="BONN01000004">
    <property type="protein sequence ID" value="GIG32703.1"/>
    <property type="molecule type" value="Genomic_DNA"/>
</dbReference>
<gene>
    <name evidence="2" type="ORF">BKA21_001955</name>
    <name evidence="1" type="ORF">Col01nite_18620</name>
</gene>
<proteinExistence type="predicted"/>
<reference evidence="1 4" key="2">
    <citation type="submission" date="2021-01" db="EMBL/GenBank/DDBJ databases">
        <title>Whole genome shotgun sequence of Cellulomonas oligotrophica NBRC 109435.</title>
        <authorList>
            <person name="Komaki H."/>
            <person name="Tamura T."/>
        </authorList>
    </citation>
    <scope>NUCLEOTIDE SEQUENCE [LARGE SCALE GENOMIC DNA]</scope>
    <source>
        <strain evidence="1 4">NBRC 109435</strain>
    </source>
</reference>
<dbReference type="AlphaFoldDB" id="A0A7Y9JXZ8"/>
<keyword evidence="4" id="KW-1185">Reference proteome</keyword>
<evidence type="ECO:0000313" key="1">
    <source>
        <dbReference type="EMBL" id="GIG32703.1"/>
    </source>
</evidence>
<dbReference type="Proteomes" id="UP000577956">
    <property type="component" value="Unassembled WGS sequence"/>
</dbReference>
<dbReference type="EMBL" id="JACCBK010000001">
    <property type="protein sequence ID" value="NYD86406.1"/>
    <property type="molecule type" value="Genomic_DNA"/>
</dbReference>
<protein>
    <submittedName>
        <fullName evidence="2">Uncharacterized protein</fullName>
    </submittedName>
</protein>
<dbReference type="RefSeq" id="WP_140458039.1">
    <property type="nucleotide sequence ID" value="NZ_BAABFI010000001.1"/>
</dbReference>
<evidence type="ECO:0000313" key="4">
    <source>
        <dbReference type="Proteomes" id="UP000618382"/>
    </source>
</evidence>